<feature type="region of interest" description="Disordered" evidence="1">
    <location>
        <begin position="1"/>
        <end position="21"/>
    </location>
</feature>
<sequence length="96" mass="10583">MTYNSHKDDKNVNSAQQKPSKKGVIAVVERFSFFGLSANLVTYLTNELHQPTSTTAKNVNIWTSVSNIVPLFSASVADSFLGRFKTIVLACVIYLV</sequence>
<organism evidence="2 3">
    <name type="scientific">Quercus suber</name>
    <name type="common">Cork oak</name>
    <dbReference type="NCBI Taxonomy" id="58331"/>
    <lineage>
        <taxon>Eukaryota</taxon>
        <taxon>Viridiplantae</taxon>
        <taxon>Streptophyta</taxon>
        <taxon>Embryophyta</taxon>
        <taxon>Tracheophyta</taxon>
        <taxon>Spermatophyta</taxon>
        <taxon>Magnoliopsida</taxon>
        <taxon>eudicotyledons</taxon>
        <taxon>Gunneridae</taxon>
        <taxon>Pentapetalae</taxon>
        <taxon>rosids</taxon>
        <taxon>fabids</taxon>
        <taxon>Fagales</taxon>
        <taxon>Fagaceae</taxon>
        <taxon>Quercus</taxon>
    </lineage>
</organism>
<dbReference type="InterPro" id="IPR036259">
    <property type="entry name" value="MFS_trans_sf"/>
</dbReference>
<evidence type="ECO:0000313" key="3">
    <source>
        <dbReference type="Proteomes" id="UP000237347"/>
    </source>
</evidence>
<feature type="compositionally biased region" description="Basic and acidic residues" evidence="1">
    <location>
        <begin position="1"/>
        <end position="11"/>
    </location>
</feature>
<dbReference type="Gene3D" id="1.20.1250.20">
    <property type="entry name" value="MFS general substrate transporter like domains"/>
    <property type="match status" value="1"/>
</dbReference>
<gene>
    <name evidence="2" type="primary">NPF5.4_12</name>
    <name evidence="2" type="ORF">CFP56_004712</name>
</gene>
<dbReference type="PANTHER" id="PTHR11654">
    <property type="entry name" value="OLIGOPEPTIDE TRANSPORTER-RELATED"/>
    <property type="match status" value="1"/>
</dbReference>
<evidence type="ECO:0000256" key="1">
    <source>
        <dbReference type="SAM" id="MobiDB-lite"/>
    </source>
</evidence>
<dbReference type="Proteomes" id="UP000237347">
    <property type="component" value="Unassembled WGS sequence"/>
</dbReference>
<proteinExistence type="predicted"/>
<dbReference type="EMBL" id="PKMF04000011">
    <property type="protein sequence ID" value="KAK7859603.1"/>
    <property type="molecule type" value="Genomic_DNA"/>
</dbReference>
<reference evidence="2 3" key="1">
    <citation type="journal article" date="2018" name="Sci. Data">
        <title>The draft genome sequence of cork oak.</title>
        <authorList>
            <person name="Ramos A.M."/>
            <person name="Usie A."/>
            <person name="Barbosa P."/>
            <person name="Barros P.M."/>
            <person name="Capote T."/>
            <person name="Chaves I."/>
            <person name="Simoes F."/>
            <person name="Abreu I."/>
            <person name="Carrasquinho I."/>
            <person name="Faro C."/>
            <person name="Guimaraes J.B."/>
            <person name="Mendonca D."/>
            <person name="Nobrega F."/>
            <person name="Rodrigues L."/>
            <person name="Saibo N.J.M."/>
            <person name="Varela M.C."/>
            <person name="Egas C."/>
            <person name="Matos J."/>
            <person name="Miguel C.M."/>
            <person name="Oliveira M.M."/>
            <person name="Ricardo C.P."/>
            <person name="Goncalves S."/>
        </authorList>
    </citation>
    <scope>NUCLEOTIDE SEQUENCE [LARGE SCALE GENOMIC DNA]</scope>
    <source>
        <strain evidence="3">cv. HL8</strain>
    </source>
</reference>
<feature type="non-terminal residue" evidence="2">
    <location>
        <position position="96"/>
    </location>
</feature>
<evidence type="ECO:0000313" key="2">
    <source>
        <dbReference type="EMBL" id="KAK7859603.1"/>
    </source>
</evidence>
<comment type="caution">
    <text evidence="2">The sequence shown here is derived from an EMBL/GenBank/DDBJ whole genome shotgun (WGS) entry which is preliminary data.</text>
</comment>
<dbReference type="AlphaFoldDB" id="A0AAW0MA20"/>
<name>A0AAW0MA20_QUESU</name>
<protein>
    <submittedName>
        <fullName evidence="2">Protein nrt1/ ptr family 5.4</fullName>
    </submittedName>
</protein>
<accession>A0AAW0MA20</accession>
<keyword evidence="3" id="KW-1185">Reference proteome</keyword>